<accession>A0A6A6YB64</accession>
<reference evidence="2 4" key="1">
    <citation type="journal article" date="2020" name="Stud. Mycol.">
        <title>101 Dothideomycetes genomes: a test case for predicting lifestyles and emergence of pathogens.</title>
        <authorList>
            <person name="Haridas S."/>
            <person name="Albert R."/>
            <person name="Binder M."/>
            <person name="Bloem J."/>
            <person name="Labutti K."/>
            <person name="Salamov A."/>
            <person name="Andreopoulos B."/>
            <person name="Baker S."/>
            <person name="Barry K."/>
            <person name="Bills G."/>
            <person name="Bluhm B."/>
            <person name="Cannon C."/>
            <person name="Castanera R."/>
            <person name="Culley D."/>
            <person name="Daum C."/>
            <person name="Ezra D."/>
            <person name="Gonzalez J."/>
            <person name="Henrissat B."/>
            <person name="Kuo A."/>
            <person name="Liang C."/>
            <person name="Lipzen A."/>
            <person name="Lutzoni F."/>
            <person name="Magnuson J."/>
            <person name="Mondo S."/>
            <person name="Nolan M."/>
            <person name="Ohm R."/>
            <person name="Pangilinan J."/>
            <person name="Park H.-J."/>
            <person name="Ramirez L."/>
            <person name="Alfaro M."/>
            <person name="Sun H."/>
            <person name="Tritt A."/>
            <person name="Yoshinaga Y."/>
            <person name="Zwiers L.-H."/>
            <person name="Turgeon B."/>
            <person name="Goodwin S."/>
            <person name="Spatafora J."/>
            <person name="Crous P."/>
            <person name="Grigoriev I."/>
        </authorList>
    </citation>
    <scope>NUCLEOTIDE SEQUENCE</scope>
    <source>
        <strain evidence="2 4">CBS 304.34</strain>
    </source>
</reference>
<dbReference type="InterPro" id="IPR002889">
    <property type="entry name" value="WSC_carb-bd"/>
</dbReference>
<sequence>MSCPGRLVRERLDPIVFPDAVSAHVHTIFGGSGFGASMDYAQARSSDCSSCEIKEDLSNYWTPQLYVHAKNGFFLPVPIVNYGSDNTSGGMAVYYLQRHENSQAFPEGFRMIAGDSFKRNMTGGLNAKAITYSCYGTKFEDEWDGNKQPFVLSNGDAAGYGMHGDFVNGWDVDVLQNAATHCNANSGKISDCAYLTTYTIAKNHACRLPPIVDVVVDGWVDALPGYNPVTYGPEPAKPIPCAQKALSPPKQEFVDLTNSKRWEYVGCGVDNYFTRTFTGKTTAGDDMTVEKCVDFCNAAGFSYAGLEYRRECYCDNTLPEDKAPKQGIMGYCILQCAGNSKEFCGGGAALSIYRKCTAAACQNAVFDVAALNRTAPTPIVGGSIASRVPSS</sequence>
<evidence type="ECO:0000313" key="3">
    <source>
        <dbReference type="Proteomes" id="UP000504636"/>
    </source>
</evidence>
<reference evidence="4" key="2">
    <citation type="submission" date="2020-04" db="EMBL/GenBank/DDBJ databases">
        <authorList>
            <consortium name="NCBI Genome Project"/>
        </authorList>
    </citation>
    <scope>NUCLEOTIDE SEQUENCE</scope>
    <source>
        <strain evidence="4">CBS 304.34</strain>
    </source>
</reference>
<keyword evidence="3" id="KW-1185">Reference proteome</keyword>
<dbReference type="InterPro" id="IPR018535">
    <property type="entry name" value="DUF1996"/>
</dbReference>
<dbReference type="PANTHER" id="PTHR43662">
    <property type="match status" value="1"/>
</dbReference>
<dbReference type="OrthoDB" id="74764at2759"/>
<dbReference type="SMART" id="SM00321">
    <property type="entry name" value="WSC"/>
    <property type="match status" value="1"/>
</dbReference>
<evidence type="ECO:0000313" key="4">
    <source>
        <dbReference type="RefSeq" id="XP_033572041.1"/>
    </source>
</evidence>
<organism evidence="2">
    <name type="scientific">Mytilinidion resinicola</name>
    <dbReference type="NCBI Taxonomy" id="574789"/>
    <lineage>
        <taxon>Eukaryota</taxon>
        <taxon>Fungi</taxon>
        <taxon>Dikarya</taxon>
        <taxon>Ascomycota</taxon>
        <taxon>Pezizomycotina</taxon>
        <taxon>Dothideomycetes</taxon>
        <taxon>Pleosporomycetidae</taxon>
        <taxon>Mytilinidiales</taxon>
        <taxon>Mytilinidiaceae</taxon>
        <taxon>Mytilinidion</taxon>
    </lineage>
</organism>
<evidence type="ECO:0000259" key="1">
    <source>
        <dbReference type="PROSITE" id="PS51212"/>
    </source>
</evidence>
<gene>
    <name evidence="2 4" type="ORF">BDZ99DRAFT_511187</name>
</gene>
<dbReference type="Pfam" id="PF09362">
    <property type="entry name" value="DUF1996"/>
    <property type="match status" value="1"/>
</dbReference>
<evidence type="ECO:0000313" key="2">
    <source>
        <dbReference type="EMBL" id="KAF2805077.1"/>
    </source>
</evidence>
<dbReference type="PANTHER" id="PTHR43662:SF3">
    <property type="entry name" value="DOMAIN PROTEIN, PUTATIVE (AFU_ORTHOLOGUE AFUA_6G11970)-RELATED"/>
    <property type="match status" value="1"/>
</dbReference>
<dbReference type="EMBL" id="MU003710">
    <property type="protein sequence ID" value="KAF2805077.1"/>
    <property type="molecule type" value="Genomic_DNA"/>
</dbReference>
<dbReference type="Pfam" id="PF01822">
    <property type="entry name" value="WSC"/>
    <property type="match status" value="1"/>
</dbReference>
<proteinExistence type="predicted"/>
<name>A0A6A6YB64_9PEZI</name>
<dbReference type="PROSITE" id="PS51212">
    <property type="entry name" value="WSC"/>
    <property type="match status" value="1"/>
</dbReference>
<feature type="domain" description="WSC" evidence="1">
    <location>
        <begin position="261"/>
        <end position="356"/>
    </location>
</feature>
<protein>
    <submittedName>
        <fullName evidence="2 4">WSC-domain-containing protein</fullName>
    </submittedName>
</protein>
<dbReference type="Proteomes" id="UP000504636">
    <property type="component" value="Unplaced"/>
</dbReference>
<dbReference type="AlphaFoldDB" id="A0A6A6YB64"/>
<dbReference type="RefSeq" id="XP_033572041.1">
    <property type="nucleotide sequence ID" value="XM_033724527.1"/>
</dbReference>
<reference evidence="4" key="3">
    <citation type="submission" date="2025-04" db="UniProtKB">
        <authorList>
            <consortium name="RefSeq"/>
        </authorList>
    </citation>
    <scope>IDENTIFICATION</scope>
    <source>
        <strain evidence="4">CBS 304.34</strain>
    </source>
</reference>
<dbReference type="GeneID" id="54465420"/>